<evidence type="ECO:0000313" key="1">
    <source>
        <dbReference type="EMBL" id="KIM83435.1"/>
    </source>
</evidence>
<organism evidence="1 2">
    <name type="scientific">Piloderma croceum (strain F 1598)</name>
    <dbReference type="NCBI Taxonomy" id="765440"/>
    <lineage>
        <taxon>Eukaryota</taxon>
        <taxon>Fungi</taxon>
        <taxon>Dikarya</taxon>
        <taxon>Basidiomycota</taxon>
        <taxon>Agaricomycotina</taxon>
        <taxon>Agaricomycetes</taxon>
        <taxon>Agaricomycetidae</taxon>
        <taxon>Atheliales</taxon>
        <taxon>Atheliaceae</taxon>
        <taxon>Piloderma</taxon>
    </lineage>
</organism>
<dbReference type="STRING" id="765440.A0A0C3FG94"/>
<dbReference type="EMBL" id="KN832991">
    <property type="protein sequence ID" value="KIM83435.1"/>
    <property type="molecule type" value="Genomic_DNA"/>
</dbReference>
<dbReference type="OrthoDB" id="66095at2759"/>
<dbReference type="InParanoid" id="A0A0C3FG94"/>
<accession>A0A0C3FG94</accession>
<protein>
    <submittedName>
        <fullName evidence="1">Uncharacterized protein</fullName>
    </submittedName>
</protein>
<evidence type="ECO:0000313" key="2">
    <source>
        <dbReference type="Proteomes" id="UP000054166"/>
    </source>
</evidence>
<proteinExistence type="predicted"/>
<dbReference type="AlphaFoldDB" id="A0A0C3FG94"/>
<reference evidence="1 2" key="1">
    <citation type="submission" date="2014-04" db="EMBL/GenBank/DDBJ databases">
        <authorList>
            <consortium name="DOE Joint Genome Institute"/>
            <person name="Kuo A."/>
            <person name="Tarkka M."/>
            <person name="Buscot F."/>
            <person name="Kohler A."/>
            <person name="Nagy L.G."/>
            <person name="Floudas D."/>
            <person name="Copeland A."/>
            <person name="Barry K.W."/>
            <person name="Cichocki N."/>
            <person name="Veneault-Fourrey C."/>
            <person name="LaButti K."/>
            <person name="Lindquist E.A."/>
            <person name="Lipzen A."/>
            <person name="Lundell T."/>
            <person name="Morin E."/>
            <person name="Murat C."/>
            <person name="Sun H."/>
            <person name="Tunlid A."/>
            <person name="Henrissat B."/>
            <person name="Grigoriev I.V."/>
            <person name="Hibbett D.S."/>
            <person name="Martin F."/>
            <person name="Nordberg H.P."/>
            <person name="Cantor M.N."/>
            <person name="Hua S.X."/>
        </authorList>
    </citation>
    <scope>NUCLEOTIDE SEQUENCE [LARGE SCALE GENOMIC DNA]</scope>
    <source>
        <strain evidence="1 2">F 1598</strain>
    </source>
</reference>
<dbReference type="Proteomes" id="UP000054166">
    <property type="component" value="Unassembled WGS sequence"/>
</dbReference>
<sequence>MGSTLSYQRPQTSPIPFQLTIADIILVKEHFSKISRPLPVELIDQILDDASYWPHSSVTLEWDMLTPGNAEVQDGMYMRTLPFAVYGTEGNITLTQEHVEHYPCRKIVFQLWSQDQGWSDDRDNHGTYRGSYTWYDASVETLDPHLLVCESDSPILVQSPFHFTRRDPEHPFLPPPTHLQRNVHAKRTIHHHTITWHYLDSIESPAAMKADLNGRGWKSLDGSFVRSLKVSDCITLWVRARFPGWSSHIVKAKIETYWAV</sequence>
<reference evidence="2" key="2">
    <citation type="submission" date="2015-01" db="EMBL/GenBank/DDBJ databases">
        <title>Evolutionary Origins and Diversification of the Mycorrhizal Mutualists.</title>
        <authorList>
            <consortium name="DOE Joint Genome Institute"/>
            <consortium name="Mycorrhizal Genomics Consortium"/>
            <person name="Kohler A."/>
            <person name="Kuo A."/>
            <person name="Nagy L.G."/>
            <person name="Floudas D."/>
            <person name="Copeland A."/>
            <person name="Barry K.W."/>
            <person name="Cichocki N."/>
            <person name="Veneault-Fourrey C."/>
            <person name="LaButti K."/>
            <person name="Lindquist E.A."/>
            <person name="Lipzen A."/>
            <person name="Lundell T."/>
            <person name="Morin E."/>
            <person name="Murat C."/>
            <person name="Riley R."/>
            <person name="Ohm R."/>
            <person name="Sun H."/>
            <person name="Tunlid A."/>
            <person name="Henrissat B."/>
            <person name="Grigoriev I.V."/>
            <person name="Hibbett D.S."/>
            <person name="Martin F."/>
        </authorList>
    </citation>
    <scope>NUCLEOTIDE SEQUENCE [LARGE SCALE GENOMIC DNA]</scope>
    <source>
        <strain evidence="2">F 1598</strain>
    </source>
</reference>
<gene>
    <name evidence="1" type="ORF">PILCRDRAFT_69475</name>
</gene>
<name>A0A0C3FG94_PILCF</name>
<dbReference type="HOGENOM" id="CLU_041809_0_0_1"/>
<keyword evidence="2" id="KW-1185">Reference proteome</keyword>